<feature type="transmembrane region" description="Helical" evidence="1">
    <location>
        <begin position="102"/>
        <end position="127"/>
    </location>
</feature>
<accession>A0A0J6YJN4</accession>
<dbReference type="PATRIC" id="fig|1807.14.peg.3919"/>
<keyword evidence="1" id="KW-1133">Transmembrane helix</keyword>
<reference evidence="2 3" key="1">
    <citation type="journal article" date="2015" name="Genome Biol. Evol.">
        <title>Characterization of Three Mycobacterium spp. with Potential Use in Bioremediation by Genome Sequencing and Comparative Genomics.</title>
        <authorList>
            <person name="Das S."/>
            <person name="Pettersson B.M."/>
            <person name="Behra P.R."/>
            <person name="Ramesh M."/>
            <person name="Dasgupta S."/>
            <person name="Bhattacharya A."/>
            <person name="Kirsebom L.A."/>
        </authorList>
    </citation>
    <scope>NUCLEOTIDE SEQUENCE [LARGE SCALE GENOMIC DNA]</scope>
    <source>
        <strain evidence="2 3">DSM 44075</strain>
    </source>
</reference>
<dbReference type="Proteomes" id="UP000036313">
    <property type="component" value="Unassembled WGS sequence"/>
</dbReference>
<proteinExistence type="predicted"/>
<organism evidence="2 3">
    <name type="scientific">Mycolicibacterium obuense</name>
    <dbReference type="NCBI Taxonomy" id="1807"/>
    <lineage>
        <taxon>Bacteria</taxon>
        <taxon>Bacillati</taxon>
        <taxon>Actinomycetota</taxon>
        <taxon>Actinomycetes</taxon>
        <taxon>Mycobacteriales</taxon>
        <taxon>Mycobacteriaceae</taxon>
        <taxon>Mycolicibacterium</taxon>
    </lineage>
</organism>
<gene>
    <name evidence="2" type="ORF">MOBUDSM44075_03894</name>
</gene>
<protein>
    <submittedName>
        <fullName evidence="2">Uncharacterized protein</fullName>
    </submittedName>
</protein>
<feature type="transmembrane region" description="Helical" evidence="1">
    <location>
        <begin position="181"/>
        <end position="199"/>
    </location>
</feature>
<feature type="transmembrane region" description="Helical" evidence="1">
    <location>
        <begin position="20"/>
        <end position="46"/>
    </location>
</feature>
<dbReference type="AlphaFoldDB" id="A0A0J6YJN4"/>
<dbReference type="RefSeq" id="WP_236728522.1">
    <property type="nucleotide sequence ID" value="NZ_LAUZ02000050.1"/>
</dbReference>
<name>A0A0J6YJN4_9MYCO</name>
<keyword evidence="1" id="KW-0472">Membrane</keyword>
<dbReference type="EMBL" id="JYNU01000027">
    <property type="protein sequence ID" value="KMO73026.1"/>
    <property type="molecule type" value="Genomic_DNA"/>
</dbReference>
<feature type="transmembrane region" description="Helical" evidence="1">
    <location>
        <begin position="66"/>
        <end position="90"/>
    </location>
</feature>
<comment type="caution">
    <text evidence="2">The sequence shown here is derived from an EMBL/GenBank/DDBJ whole genome shotgun (WGS) entry which is preliminary data.</text>
</comment>
<feature type="transmembrane region" description="Helical" evidence="1">
    <location>
        <begin position="147"/>
        <end position="169"/>
    </location>
</feature>
<evidence type="ECO:0000256" key="1">
    <source>
        <dbReference type="SAM" id="Phobius"/>
    </source>
</evidence>
<keyword evidence="1" id="KW-0812">Transmembrane</keyword>
<sequence>MRAVAARALGEWGIVNPRVLTLCALGGPAAVVVTLAGWLIAGMLPLPLGPGAPMSEVRAFYLEHPTLTGAGFVLASLGIVLYAPLVATISMHLLRIEGRRPVLALTQLATGTATLLLNLLPMLLWAMATFRTDRSDDTVLLLHDMGWLILFPAIMLFCLQNLSIGIAVLSGQTVFPRWVGYVNFFVAVSFIPDIFAYFFHSGPFAWNGVLVFWLALTTYCIFLFTMSWACLQANKADKANTAAVPVAA</sequence>
<feature type="transmembrane region" description="Helical" evidence="1">
    <location>
        <begin position="211"/>
        <end position="231"/>
    </location>
</feature>
<evidence type="ECO:0000313" key="2">
    <source>
        <dbReference type="EMBL" id="KMO73026.1"/>
    </source>
</evidence>
<evidence type="ECO:0000313" key="3">
    <source>
        <dbReference type="Proteomes" id="UP000036313"/>
    </source>
</evidence>